<keyword evidence="8" id="KW-1185">Reference proteome</keyword>
<dbReference type="FunFam" id="1.10.150.900:FF:000001">
    <property type="entry name" value="Aminoacylase-1, putative"/>
    <property type="match status" value="1"/>
</dbReference>
<organism evidence="7 8">
    <name type="scientific">Oncorhynchus tshawytscha</name>
    <name type="common">Chinook salmon</name>
    <name type="synonym">Salmo tshawytscha</name>
    <dbReference type="NCBI Taxonomy" id="74940"/>
    <lineage>
        <taxon>Eukaryota</taxon>
        <taxon>Metazoa</taxon>
        <taxon>Chordata</taxon>
        <taxon>Craniata</taxon>
        <taxon>Vertebrata</taxon>
        <taxon>Euteleostomi</taxon>
        <taxon>Actinopterygii</taxon>
        <taxon>Neopterygii</taxon>
        <taxon>Teleostei</taxon>
        <taxon>Protacanthopterygii</taxon>
        <taxon>Salmoniformes</taxon>
        <taxon>Salmonidae</taxon>
        <taxon>Salmoninae</taxon>
        <taxon>Oncorhynchus</taxon>
    </lineage>
</organism>
<feature type="binding site" evidence="4">
    <location>
        <position position="124"/>
    </location>
    <ligand>
        <name>Zn(2+)</name>
        <dbReference type="ChEBI" id="CHEBI:29105"/>
        <label>1</label>
    </ligand>
</feature>
<evidence type="ECO:0000256" key="5">
    <source>
        <dbReference type="SAM" id="MobiDB-lite"/>
    </source>
</evidence>
<feature type="binding site" evidence="4">
    <location>
        <position position="124"/>
    </location>
    <ligand>
        <name>Zn(2+)</name>
        <dbReference type="ChEBI" id="CHEBI:29105"/>
        <label>2</label>
    </ligand>
</feature>
<protein>
    <recommendedName>
        <fullName evidence="6">Peptidase M20 dimerisation domain-containing protein</fullName>
    </recommendedName>
</protein>
<dbReference type="InterPro" id="IPR011650">
    <property type="entry name" value="Peptidase_M20_dimer"/>
</dbReference>
<dbReference type="Gene3D" id="1.10.150.900">
    <property type="match status" value="1"/>
</dbReference>
<dbReference type="PROSITE" id="PS00758">
    <property type="entry name" value="ARGE_DAPE_CPG2_1"/>
    <property type="match status" value="1"/>
</dbReference>
<evidence type="ECO:0000256" key="1">
    <source>
        <dbReference type="ARBA" id="ARBA00006247"/>
    </source>
</evidence>
<keyword evidence="4" id="KW-0479">Metal-binding</keyword>
<dbReference type="PANTHER" id="PTHR45892:SF1">
    <property type="entry name" value="AMINOACYLASE-1"/>
    <property type="match status" value="1"/>
</dbReference>
<proteinExistence type="inferred from homology"/>
<feature type="binding site" evidence="4">
    <location>
        <position position="91"/>
    </location>
    <ligand>
        <name>Zn(2+)</name>
        <dbReference type="ChEBI" id="CHEBI:29105"/>
        <label>1</label>
    </ligand>
</feature>
<dbReference type="Gene3D" id="3.30.70.360">
    <property type="match status" value="1"/>
</dbReference>
<feature type="binding site" evidence="4">
    <location>
        <position position="186"/>
    </location>
    <ligand>
        <name>Zn(2+)</name>
        <dbReference type="ChEBI" id="CHEBI:29105"/>
        <label>1</label>
    </ligand>
</feature>
<dbReference type="InterPro" id="IPR036264">
    <property type="entry name" value="Bact_exopeptidase_dim_dom"/>
</dbReference>
<dbReference type="InterPro" id="IPR002933">
    <property type="entry name" value="Peptidase_M20"/>
</dbReference>
<evidence type="ECO:0000256" key="2">
    <source>
        <dbReference type="ARBA" id="ARBA00022801"/>
    </source>
</evidence>
<dbReference type="PANTHER" id="PTHR45892">
    <property type="entry name" value="AMINOACYLASE-1"/>
    <property type="match status" value="1"/>
</dbReference>
<comment type="similarity">
    <text evidence="1">Belongs to the peptidase M20A family.</text>
</comment>
<keyword evidence="4" id="KW-0862">Zinc</keyword>
<evidence type="ECO:0000313" key="7">
    <source>
        <dbReference type="Ensembl" id="ENSOTSP00005029754.2"/>
    </source>
</evidence>
<dbReference type="InterPro" id="IPR001261">
    <property type="entry name" value="ArgE/DapE_CS"/>
</dbReference>
<feature type="region of interest" description="Disordered" evidence="5">
    <location>
        <begin position="1"/>
        <end position="22"/>
    </location>
</feature>
<dbReference type="Gene3D" id="3.40.630.10">
    <property type="entry name" value="Zn peptidases"/>
    <property type="match status" value="1"/>
</dbReference>
<dbReference type="SUPFAM" id="SSF55031">
    <property type="entry name" value="Bacterial exopeptidase dimerisation domain"/>
    <property type="match status" value="1"/>
</dbReference>
<reference evidence="7" key="1">
    <citation type="submission" date="2025-08" db="UniProtKB">
        <authorList>
            <consortium name="Ensembl"/>
        </authorList>
    </citation>
    <scope>IDENTIFICATION</scope>
</reference>
<sequence length="402" mass="44669">MLPDKDGSGGCGGGQATSGEDPSVNLFREYLRLRTVHPEPDYDAALRFLDRIAEELGLPMKKIEVCPGRVVSIMTWQGTNPALKSILLNSHTDVVPVYQEHWKYDAFAAVKDAEGNIYARGTQDMKCVTIQYIQAIRRLKAEGRECMRTIHLMFVPDEEVGGHKGMETFVKLPEFQKLNIGFALDEGKLTKNLTGEGETQVSKAGGGMSSVTRGSHNYLTGMCFVCVCGRLNTSECFTLGDVTTVNMTMVKGGVAYNVIPAEMDVSFDLRIPPTVNLQEFEEQIKKWCKEAGEGITYEFAQKHMNQNLTSTDDSDPWWKTFSTTCKAMNMTLEKEIFPAATDSRFIRAVGLPAIGFSPMNRTPILLHDHNEYLNEQVFLKGIQVYENLVPALANVPALPCDT</sequence>
<dbReference type="AlphaFoldDB" id="A0A8C8F554"/>
<dbReference type="SUPFAM" id="SSF53187">
    <property type="entry name" value="Zn-dependent exopeptidases"/>
    <property type="match status" value="1"/>
</dbReference>
<feature type="binding site" evidence="4">
    <location>
        <position position="159"/>
    </location>
    <ligand>
        <name>Zn(2+)</name>
        <dbReference type="ChEBI" id="CHEBI:29105"/>
        <label>2</label>
    </ligand>
</feature>
<dbReference type="Proteomes" id="UP000694402">
    <property type="component" value="Unassembled WGS sequence"/>
</dbReference>
<feature type="active site" description="Proton acceptor" evidence="3">
    <location>
        <position position="158"/>
    </location>
</feature>
<gene>
    <name evidence="7" type="primary">LOC112214706</name>
</gene>
<dbReference type="PROSITE" id="PS00759">
    <property type="entry name" value="ARGE_DAPE_CPG2_2"/>
    <property type="match status" value="1"/>
</dbReference>
<reference evidence="7" key="2">
    <citation type="submission" date="2025-09" db="UniProtKB">
        <authorList>
            <consortium name="Ensembl"/>
        </authorList>
    </citation>
    <scope>IDENTIFICATION</scope>
</reference>
<evidence type="ECO:0000259" key="6">
    <source>
        <dbReference type="Pfam" id="PF07687"/>
    </source>
</evidence>
<feature type="domain" description="Peptidase M20 dimerisation" evidence="6">
    <location>
        <begin position="243"/>
        <end position="293"/>
    </location>
</feature>
<dbReference type="Pfam" id="PF07687">
    <property type="entry name" value="M20_dimer"/>
    <property type="match status" value="1"/>
</dbReference>
<dbReference type="Pfam" id="PF01546">
    <property type="entry name" value="Peptidase_M20"/>
    <property type="match status" value="1"/>
</dbReference>
<comment type="cofactor">
    <cofactor evidence="4">
        <name>Zn(2+)</name>
        <dbReference type="ChEBI" id="CHEBI:29105"/>
    </cofactor>
    <text evidence="4">Binds 2 Zn(2+) ions per subunit.</text>
</comment>
<dbReference type="GO" id="GO:0004046">
    <property type="term" value="F:aminoacylase activity"/>
    <property type="evidence" value="ECO:0007669"/>
    <property type="project" value="TreeGrafter"/>
</dbReference>
<keyword evidence="2" id="KW-0378">Hydrolase</keyword>
<accession>A0A8C8F554</accession>
<evidence type="ECO:0000256" key="3">
    <source>
        <dbReference type="PIRSR" id="PIRSR036696-1"/>
    </source>
</evidence>
<dbReference type="Ensembl" id="ENSOTST00005032173.2">
    <property type="protein sequence ID" value="ENSOTSP00005029754.2"/>
    <property type="gene ID" value="ENSOTSG00005013881.2"/>
</dbReference>
<dbReference type="FunFam" id="3.40.630.10:FF:000019">
    <property type="entry name" value="Aminoacylase 1"/>
    <property type="match status" value="1"/>
</dbReference>
<feature type="active site" evidence="3">
    <location>
        <position position="93"/>
    </location>
</feature>
<evidence type="ECO:0000256" key="4">
    <source>
        <dbReference type="PIRSR" id="PIRSR036696-2"/>
    </source>
</evidence>
<dbReference type="GO" id="GO:0046872">
    <property type="term" value="F:metal ion binding"/>
    <property type="evidence" value="ECO:0007669"/>
    <property type="project" value="UniProtKB-KW"/>
</dbReference>
<evidence type="ECO:0000313" key="8">
    <source>
        <dbReference type="Proteomes" id="UP000694402"/>
    </source>
</evidence>
<name>A0A8C8F554_ONCTS</name>
<dbReference type="InterPro" id="IPR052083">
    <property type="entry name" value="Aminoacylase-1_M20A"/>
</dbReference>
<dbReference type="GeneTree" id="ENSGT00940000155631"/>
<dbReference type="PIRSF" id="PIRSF036696">
    <property type="entry name" value="ACY-1"/>
    <property type="match status" value="1"/>
</dbReference>
<feature type="binding site" evidence="4">
    <location>
        <position position="367"/>
    </location>
    <ligand>
        <name>Zn(2+)</name>
        <dbReference type="ChEBI" id="CHEBI:29105"/>
        <label>2</label>
    </ligand>
</feature>